<dbReference type="SUPFAM" id="SSF51445">
    <property type="entry name" value="(Trans)glycosidases"/>
    <property type="match status" value="1"/>
</dbReference>
<dbReference type="InterPro" id="IPR017853">
    <property type="entry name" value="GH"/>
</dbReference>
<dbReference type="EMBL" id="VULT01000002">
    <property type="protein sequence ID" value="MSS16465.1"/>
    <property type="molecule type" value="Genomic_DNA"/>
</dbReference>
<dbReference type="Proteomes" id="UP000483362">
    <property type="component" value="Unassembled WGS sequence"/>
</dbReference>
<comment type="caution">
    <text evidence="4">The sequence shown here is derived from an EMBL/GenBank/DDBJ whole genome shotgun (WGS) entry which is preliminary data.</text>
</comment>
<evidence type="ECO:0000313" key="5">
    <source>
        <dbReference type="Proteomes" id="UP000483362"/>
    </source>
</evidence>
<keyword evidence="4" id="KW-0378">Hydrolase</keyword>
<keyword evidence="1 2" id="KW-0732">Signal</keyword>
<feature type="chain" id="PRO_5026990865" evidence="2">
    <location>
        <begin position="23"/>
        <end position="487"/>
    </location>
</feature>
<reference evidence="4 5" key="1">
    <citation type="submission" date="2019-08" db="EMBL/GenBank/DDBJ databases">
        <title>In-depth cultivation of the pig gut microbiome towards novel bacterial diversity and tailored functional studies.</title>
        <authorList>
            <person name="Wylensek D."/>
            <person name="Hitch T.C.A."/>
            <person name="Clavel T."/>
        </authorList>
    </citation>
    <scope>NUCLEOTIDE SEQUENCE [LARGE SCALE GENOMIC DNA]</scope>
    <source>
        <strain evidence="4 5">Oil-RF-744-WCA-WT-10</strain>
    </source>
</reference>
<dbReference type="InterPro" id="IPR052177">
    <property type="entry name" value="Divisome_Glycosyl_Hydrolase"/>
</dbReference>
<dbReference type="InterPro" id="IPR003790">
    <property type="entry name" value="GHL10"/>
</dbReference>
<dbReference type="AlphaFoldDB" id="A0A6L5XAH0"/>
<dbReference type="PANTHER" id="PTHR43405:SF1">
    <property type="entry name" value="GLYCOSYL HYDROLASE DIGH"/>
    <property type="match status" value="1"/>
</dbReference>
<gene>
    <name evidence="4" type="ORF">FYJ29_01565</name>
</gene>
<name>A0A6L5XAH0_9BACT</name>
<dbReference type="GO" id="GO:0016787">
    <property type="term" value="F:hydrolase activity"/>
    <property type="evidence" value="ECO:0007669"/>
    <property type="project" value="UniProtKB-KW"/>
</dbReference>
<evidence type="ECO:0000256" key="2">
    <source>
        <dbReference type="SAM" id="SignalP"/>
    </source>
</evidence>
<evidence type="ECO:0000313" key="4">
    <source>
        <dbReference type="EMBL" id="MSS16465.1"/>
    </source>
</evidence>
<keyword evidence="5" id="KW-1185">Reference proteome</keyword>
<evidence type="ECO:0000256" key="1">
    <source>
        <dbReference type="ARBA" id="ARBA00022729"/>
    </source>
</evidence>
<proteinExistence type="predicted"/>
<protein>
    <submittedName>
        <fullName evidence="4">Family 10 glycosylhydrolase</fullName>
    </submittedName>
</protein>
<feature type="domain" description="Glycosyl hydrolase-like 10" evidence="3">
    <location>
        <begin position="29"/>
        <end position="329"/>
    </location>
</feature>
<evidence type="ECO:0000259" key="3">
    <source>
        <dbReference type="Pfam" id="PF02638"/>
    </source>
</evidence>
<organism evidence="4 5">
    <name type="scientific">Sodaliphilus pleomorphus</name>
    <dbReference type="NCBI Taxonomy" id="2606626"/>
    <lineage>
        <taxon>Bacteria</taxon>
        <taxon>Pseudomonadati</taxon>
        <taxon>Bacteroidota</taxon>
        <taxon>Bacteroidia</taxon>
        <taxon>Bacteroidales</taxon>
        <taxon>Muribaculaceae</taxon>
        <taxon>Sodaliphilus</taxon>
    </lineage>
</organism>
<accession>A0A6L5XAH0</accession>
<sequence length="487" mass="55996">MKLKTLLLILIAATCAATMHTAAQNPKREFRGVWLPTVGDRYYQNHTTAENKAYLLNILDSAQLTHCNAIIFHCRPQADAFYPSKLEPWSLWLSGKAGQAPDPYWDPMEFMVTEAHKRGLELHAWINPYRVGSESQICDSALLRKHPEWFLKYGKQYYFDPAYPECRDFINRVVADIVTRYDIDGLHMDDYFYPYPIKDTDFPDTTSYARYGNGQDKGDWRRANVDSLIASMHRTIASIKPWVRFGISPFGIWRNKKTDPKGSDTNGLQCYDALYADCPKWTRMGWVDYMVPQLYWQMEHKAASDSVLMDWWNDNANGRDMYYGLAIRNTMNYANTHDSNIPTQLGQKLDKMRSLAHVGGVVWWPCYDLTGNYKGVADSLMARQQSTLALPPMYPWLDNKAPGDVVKLKKKHNTLTWQAPAASDEMQRAVKYVVYRFKKGEKIDTSRAEAIVQISDQASYVETAKGKFTYIVTAVDHCNNESRGVKK</sequence>
<dbReference type="Pfam" id="PF02638">
    <property type="entry name" value="GHL10"/>
    <property type="match status" value="1"/>
</dbReference>
<dbReference type="RefSeq" id="WP_154326963.1">
    <property type="nucleotide sequence ID" value="NZ_CP045696.1"/>
</dbReference>
<feature type="signal peptide" evidence="2">
    <location>
        <begin position="1"/>
        <end position="22"/>
    </location>
</feature>
<dbReference type="Gene3D" id="3.20.20.80">
    <property type="entry name" value="Glycosidases"/>
    <property type="match status" value="1"/>
</dbReference>
<dbReference type="PANTHER" id="PTHR43405">
    <property type="entry name" value="GLYCOSYL HYDROLASE DIGH"/>
    <property type="match status" value="1"/>
</dbReference>